<protein>
    <submittedName>
        <fullName evidence="1">Uncharacterized protein</fullName>
    </submittedName>
</protein>
<proteinExistence type="predicted"/>
<sequence length="144" mass="16925">MNRTEPNSASQKLDYHLELPTQFTSWIQFYDELTRLGLVQPTTTIIRIKVFRAADTIREGDSLSSYLTYERQHIERMCLDEFRLERSSQSSYWLTVAELEQLIQIVSNQASRLTDWDLLLKLKALLQHKQQEIKLSDSHLESGH</sequence>
<accession>A0A7G5H397</accession>
<dbReference type="EMBL" id="CP059732">
    <property type="protein sequence ID" value="QMW05589.1"/>
    <property type="molecule type" value="Genomic_DNA"/>
</dbReference>
<reference evidence="1 2" key="1">
    <citation type="submission" date="2020-07" db="EMBL/GenBank/DDBJ databases">
        <title>Spirosoma foliorum sp. nov., isolated from the leaves on the Nejang mountain Korea, Republic of.</title>
        <authorList>
            <person name="Ho H."/>
            <person name="Lee Y.-J."/>
            <person name="Nurcahyanto D.-A."/>
            <person name="Kim S.-G."/>
        </authorList>
    </citation>
    <scope>NUCLEOTIDE SEQUENCE [LARGE SCALE GENOMIC DNA]</scope>
    <source>
        <strain evidence="1 2">PL0136</strain>
    </source>
</reference>
<dbReference type="KEGG" id="sfol:H3H32_12200"/>
<evidence type="ECO:0000313" key="2">
    <source>
        <dbReference type="Proteomes" id="UP000515369"/>
    </source>
</evidence>
<dbReference type="Proteomes" id="UP000515369">
    <property type="component" value="Chromosome"/>
</dbReference>
<name>A0A7G5H397_9BACT</name>
<gene>
    <name evidence="1" type="ORF">H3H32_12200</name>
</gene>
<dbReference type="AlphaFoldDB" id="A0A7G5H397"/>
<organism evidence="1 2">
    <name type="scientific">Spirosoma foliorum</name>
    <dbReference type="NCBI Taxonomy" id="2710596"/>
    <lineage>
        <taxon>Bacteria</taxon>
        <taxon>Pseudomonadati</taxon>
        <taxon>Bacteroidota</taxon>
        <taxon>Cytophagia</taxon>
        <taxon>Cytophagales</taxon>
        <taxon>Cytophagaceae</taxon>
        <taxon>Spirosoma</taxon>
    </lineage>
</organism>
<dbReference type="RefSeq" id="WP_182462970.1">
    <property type="nucleotide sequence ID" value="NZ_CP059732.1"/>
</dbReference>
<evidence type="ECO:0000313" key="1">
    <source>
        <dbReference type="EMBL" id="QMW05589.1"/>
    </source>
</evidence>
<keyword evidence="2" id="KW-1185">Reference proteome</keyword>